<accession>A0A0D3JB12</accession>
<dbReference type="KEGG" id="ehx:EMIHUDRAFT_241906"/>
<dbReference type="Proteomes" id="UP000013827">
    <property type="component" value="Unassembled WGS sequence"/>
</dbReference>
<reference evidence="2" key="1">
    <citation type="journal article" date="2013" name="Nature">
        <title>Pan genome of the phytoplankton Emiliania underpins its global distribution.</title>
        <authorList>
            <person name="Read B.A."/>
            <person name="Kegel J."/>
            <person name="Klute M.J."/>
            <person name="Kuo A."/>
            <person name="Lefebvre S.C."/>
            <person name="Maumus F."/>
            <person name="Mayer C."/>
            <person name="Miller J."/>
            <person name="Monier A."/>
            <person name="Salamov A."/>
            <person name="Young J."/>
            <person name="Aguilar M."/>
            <person name="Claverie J.M."/>
            <person name="Frickenhaus S."/>
            <person name="Gonzalez K."/>
            <person name="Herman E.K."/>
            <person name="Lin Y.C."/>
            <person name="Napier J."/>
            <person name="Ogata H."/>
            <person name="Sarno A.F."/>
            <person name="Shmutz J."/>
            <person name="Schroeder D."/>
            <person name="de Vargas C."/>
            <person name="Verret F."/>
            <person name="von Dassow P."/>
            <person name="Valentin K."/>
            <person name="Van de Peer Y."/>
            <person name="Wheeler G."/>
            <person name="Dacks J.B."/>
            <person name="Delwiche C.F."/>
            <person name="Dyhrman S.T."/>
            <person name="Glockner G."/>
            <person name="John U."/>
            <person name="Richards T."/>
            <person name="Worden A.Z."/>
            <person name="Zhang X."/>
            <person name="Grigoriev I.V."/>
            <person name="Allen A.E."/>
            <person name="Bidle K."/>
            <person name="Borodovsky M."/>
            <person name="Bowler C."/>
            <person name="Brownlee C."/>
            <person name="Cock J.M."/>
            <person name="Elias M."/>
            <person name="Gladyshev V.N."/>
            <person name="Groth M."/>
            <person name="Guda C."/>
            <person name="Hadaegh A."/>
            <person name="Iglesias-Rodriguez M.D."/>
            <person name="Jenkins J."/>
            <person name="Jones B.M."/>
            <person name="Lawson T."/>
            <person name="Leese F."/>
            <person name="Lindquist E."/>
            <person name="Lobanov A."/>
            <person name="Lomsadze A."/>
            <person name="Malik S.B."/>
            <person name="Marsh M.E."/>
            <person name="Mackinder L."/>
            <person name="Mock T."/>
            <person name="Mueller-Roeber B."/>
            <person name="Pagarete A."/>
            <person name="Parker M."/>
            <person name="Probert I."/>
            <person name="Quesneville H."/>
            <person name="Raines C."/>
            <person name="Rensing S.A."/>
            <person name="Riano-Pachon D.M."/>
            <person name="Richier S."/>
            <person name="Rokitta S."/>
            <person name="Shiraiwa Y."/>
            <person name="Soanes D.M."/>
            <person name="van der Giezen M."/>
            <person name="Wahlund T.M."/>
            <person name="Williams B."/>
            <person name="Wilson W."/>
            <person name="Wolfe G."/>
            <person name="Wurch L.L."/>
        </authorList>
    </citation>
    <scope>NUCLEOTIDE SEQUENCE</scope>
</reference>
<sequence>MLCDETASYWEISRSVPQRLRGVEKSTLGVALVKPSQHHAERFLEPYEDSKSDFAIHAACFTARPGLIAGPHSDMPATELVAPMPPSAPADHLACSEKPSASWRQRVGLAACGAALVFLASIHGRPAAFRSAARPAAPGALMPTTAGHVRRNGDRTARAGVENVINRRASAPRRRSAGEGVRSLKLQGNTRARADRTTSFLLAPPSLWPGVSAGGWCVKALIVP</sequence>
<dbReference type="AlphaFoldDB" id="A0A0D3JB12"/>
<name>A0A0D3JB12_EMIH1</name>
<dbReference type="RefSeq" id="XP_005773126.1">
    <property type="nucleotide sequence ID" value="XM_005773069.1"/>
</dbReference>
<dbReference type="PaxDb" id="2903-EOD20697"/>
<keyword evidence="2" id="KW-1185">Reference proteome</keyword>
<dbReference type="HOGENOM" id="CLU_1236989_0_0_1"/>
<organism evidence="1 2">
    <name type="scientific">Emiliania huxleyi (strain CCMP1516)</name>
    <dbReference type="NCBI Taxonomy" id="280463"/>
    <lineage>
        <taxon>Eukaryota</taxon>
        <taxon>Haptista</taxon>
        <taxon>Haptophyta</taxon>
        <taxon>Prymnesiophyceae</taxon>
        <taxon>Isochrysidales</taxon>
        <taxon>Noelaerhabdaceae</taxon>
        <taxon>Emiliania</taxon>
    </lineage>
</organism>
<dbReference type="EnsemblProtists" id="EOD20697">
    <property type="protein sequence ID" value="EOD20697"/>
    <property type="gene ID" value="EMIHUDRAFT_241906"/>
</dbReference>
<protein>
    <submittedName>
        <fullName evidence="1">Uncharacterized protein</fullName>
    </submittedName>
</protein>
<reference evidence="1" key="2">
    <citation type="submission" date="2024-10" db="UniProtKB">
        <authorList>
            <consortium name="EnsemblProtists"/>
        </authorList>
    </citation>
    <scope>IDENTIFICATION</scope>
</reference>
<evidence type="ECO:0000313" key="1">
    <source>
        <dbReference type="EnsemblProtists" id="EOD20697"/>
    </source>
</evidence>
<proteinExistence type="predicted"/>
<evidence type="ECO:0000313" key="2">
    <source>
        <dbReference type="Proteomes" id="UP000013827"/>
    </source>
</evidence>
<dbReference type="GeneID" id="17266244"/>